<evidence type="ECO:0000313" key="3">
    <source>
        <dbReference type="Proteomes" id="UP000055024"/>
    </source>
</evidence>
<dbReference type="STRING" id="268475.A0A0V1HE74"/>
<dbReference type="OrthoDB" id="5915041at2759"/>
<dbReference type="Gene3D" id="4.10.260.10">
    <property type="entry name" value="Transducin (heterotrimeric G protein), gamma chain"/>
    <property type="match status" value="1"/>
</dbReference>
<accession>A0A0V1HE74</accession>
<comment type="caution">
    <text evidence="2">The sequence shown here is derived from an EMBL/GenBank/DDBJ whole genome shotgun (WGS) entry which is preliminary data.</text>
</comment>
<sequence length="158" mass="17822">MTIGIFDPVNVIDLSPLGNQLDICSKKGVTPAANDLINLSCCASNLDRGEEQLETHQSVCEHYITLARWKDANRLVLVVVFRNYVKGMFLPCSNTQKYTNMPSKGSERTSCRSFDFSHNTTLIRLRNFVEENQPNDPLVDNIDKKSNPWAEKGKCTIL</sequence>
<dbReference type="AlphaFoldDB" id="A0A0V1HE74"/>
<reference evidence="2 3" key="1">
    <citation type="submission" date="2015-01" db="EMBL/GenBank/DDBJ databases">
        <title>Evolution of Trichinella species and genotypes.</title>
        <authorList>
            <person name="Korhonen P.K."/>
            <person name="Edoardo P."/>
            <person name="Giuseppe L.R."/>
            <person name="Gasser R.B."/>
        </authorList>
    </citation>
    <scope>NUCLEOTIDE SEQUENCE [LARGE SCALE GENOMIC DNA]</scope>
    <source>
        <strain evidence="2">ISS1029</strain>
    </source>
</reference>
<protein>
    <submittedName>
        <fullName evidence="2">Guanine nucleotide-binding protein subunit gamma-e</fullName>
    </submittedName>
</protein>
<organism evidence="2 3">
    <name type="scientific">Trichinella zimbabwensis</name>
    <dbReference type="NCBI Taxonomy" id="268475"/>
    <lineage>
        <taxon>Eukaryota</taxon>
        <taxon>Metazoa</taxon>
        <taxon>Ecdysozoa</taxon>
        <taxon>Nematoda</taxon>
        <taxon>Enoplea</taxon>
        <taxon>Dorylaimia</taxon>
        <taxon>Trichinellida</taxon>
        <taxon>Trichinellidae</taxon>
        <taxon>Trichinella</taxon>
    </lineage>
</organism>
<dbReference type="SUPFAM" id="SSF48670">
    <property type="entry name" value="Transducin (heterotrimeric G protein), gamma chain"/>
    <property type="match status" value="1"/>
</dbReference>
<proteinExistence type="predicted"/>
<dbReference type="EMBL" id="JYDP01000086">
    <property type="protein sequence ID" value="KRZ08480.1"/>
    <property type="molecule type" value="Genomic_DNA"/>
</dbReference>
<dbReference type="InterPro" id="IPR015898">
    <property type="entry name" value="G-protein_gamma-like_dom"/>
</dbReference>
<evidence type="ECO:0000259" key="1">
    <source>
        <dbReference type="PROSITE" id="PS50058"/>
    </source>
</evidence>
<dbReference type="Proteomes" id="UP000055024">
    <property type="component" value="Unassembled WGS sequence"/>
</dbReference>
<keyword evidence="3" id="KW-1185">Reference proteome</keyword>
<feature type="domain" description="G protein gamma" evidence="1">
    <location>
        <begin position="125"/>
        <end position="158"/>
    </location>
</feature>
<gene>
    <name evidence="2" type="ORF">T11_4242</name>
</gene>
<dbReference type="InterPro" id="IPR036284">
    <property type="entry name" value="GGL_sf"/>
</dbReference>
<dbReference type="PROSITE" id="PS50058">
    <property type="entry name" value="G_PROTEIN_GAMMA"/>
    <property type="match status" value="1"/>
</dbReference>
<evidence type="ECO:0000313" key="2">
    <source>
        <dbReference type="EMBL" id="KRZ08480.1"/>
    </source>
</evidence>
<dbReference type="GO" id="GO:0007186">
    <property type="term" value="P:G protein-coupled receptor signaling pathway"/>
    <property type="evidence" value="ECO:0007669"/>
    <property type="project" value="InterPro"/>
</dbReference>
<name>A0A0V1HE74_9BILA</name>